<dbReference type="InterPro" id="IPR013783">
    <property type="entry name" value="Ig-like_fold"/>
</dbReference>
<keyword evidence="7" id="KW-1185">Reference proteome</keyword>
<dbReference type="SUPFAM" id="SSF81296">
    <property type="entry name" value="E set domains"/>
    <property type="match status" value="1"/>
</dbReference>
<dbReference type="InterPro" id="IPR029058">
    <property type="entry name" value="AB_hydrolase_fold"/>
</dbReference>
<evidence type="ECO:0000259" key="5">
    <source>
        <dbReference type="Pfam" id="PF11806"/>
    </source>
</evidence>
<proteinExistence type="inferred from homology"/>
<dbReference type="STRING" id="57704.SAMN04489793_2474"/>
<dbReference type="GO" id="GO:0008849">
    <property type="term" value="F:enterochelin esterase activity"/>
    <property type="evidence" value="ECO:0007669"/>
    <property type="project" value="InterPro"/>
</dbReference>
<evidence type="ECO:0000256" key="2">
    <source>
        <dbReference type="ARBA" id="ARBA00022490"/>
    </source>
</evidence>
<evidence type="ECO:0000256" key="1">
    <source>
        <dbReference type="ARBA" id="ARBA00004496"/>
    </source>
</evidence>
<reference evidence="7" key="1">
    <citation type="submission" date="2016-10" db="EMBL/GenBank/DDBJ databases">
        <authorList>
            <person name="Varghese N."/>
            <person name="Submissions S."/>
        </authorList>
    </citation>
    <scope>NUCLEOTIDE SEQUENCE [LARGE SCALE GENOMIC DNA]</scope>
    <source>
        <strain evidence="7">DSM 44234</strain>
    </source>
</reference>
<dbReference type="Gene3D" id="2.60.40.10">
    <property type="entry name" value="Immunoglobulins"/>
    <property type="match status" value="1"/>
</dbReference>
<gene>
    <name evidence="6" type="ORF">SAMN04489793_2474</name>
</gene>
<dbReference type="GO" id="GO:0005737">
    <property type="term" value="C:cytoplasm"/>
    <property type="evidence" value="ECO:0007669"/>
    <property type="project" value="UniProtKB-SubCell"/>
</dbReference>
<name>A0A1H4T419_TSUTY</name>
<dbReference type="RefSeq" id="WP_068742014.1">
    <property type="nucleotide sequence ID" value="NZ_CBDRGN010000001.1"/>
</dbReference>
<dbReference type="InterPro" id="IPR014756">
    <property type="entry name" value="Ig_E-set"/>
</dbReference>
<dbReference type="GO" id="GO:0005506">
    <property type="term" value="F:iron ion binding"/>
    <property type="evidence" value="ECO:0007669"/>
    <property type="project" value="InterPro"/>
</dbReference>
<protein>
    <submittedName>
        <fullName evidence="6">Enterochelin esterase</fullName>
    </submittedName>
</protein>
<dbReference type="InterPro" id="IPR021764">
    <property type="entry name" value="Enterochelin_esterase_N"/>
</dbReference>
<dbReference type="InterPro" id="IPR050583">
    <property type="entry name" value="Mycobacterial_A85_antigen"/>
</dbReference>
<dbReference type="PANTHER" id="PTHR48098">
    <property type="entry name" value="ENTEROCHELIN ESTERASE-RELATED"/>
    <property type="match status" value="1"/>
</dbReference>
<dbReference type="Pfam" id="PF11806">
    <property type="entry name" value="Enterochelin_N"/>
    <property type="match status" value="1"/>
</dbReference>
<evidence type="ECO:0000256" key="4">
    <source>
        <dbReference type="ARBA" id="ARBA00024201"/>
    </source>
</evidence>
<evidence type="ECO:0000313" key="6">
    <source>
        <dbReference type="EMBL" id="SEC50914.1"/>
    </source>
</evidence>
<evidence type="ECO:0000256" key="3">
    <source>
        <dbReference type="ARBA" id="ARBA00022801"/>
    </source>
</evidence>
<evidence type="ECO:0000313" key="7">
    <source>
        <dbReference type="Proteomes" id="UP000182241"/>
    </source>
</evidence>
<dbReference type="Gene3D" id="3.40.50.1820">
    <property type="entry name" value="alpha/beta hydrolase"/>
    <property type="match status" value="1"/>
</dbReference>
<comment type="subcellular location">
    <subcellularLocation>
        <location evidence="1">Cytoplasm</location>
    </subcellularLocation>
</comment>
<keyword evidence="3" id="KW-0378">Hydrolase</keyword>
<organism evidence="6 7">
    <name type="scientific">Tsukamurella tyrosinosolvens</name>
    <dbReference type="NCBI Taxonomy" id="57704"/>
    <lineage>
        <taxon>Bacteria</taxon>
        <taxon>Bacillati</taxon>
        <taxon>Actinomycetota</taxon>
        <taxon>Actinomycetes</taxon>
        <taxon>Mycobacteriales</taxon>
        <taxon>Tsukamurellaceae</taxon>
        <taxon>Tsukamurella</taxon>
    </lineage>
</organism>
<dbReference type="SUPFAM" id="SSF53474">
    <property type="entry name" value="alpha/beta-Hydrolases"/>
    <property type="match status" value="1"/>
</dbReference>
<keyword evidence="2" id="KW-0963">Cytoplasm</keyword>
<accession>A0A1H4T419</accession>
<comment type="similarity">
    <text evidence="4">Belongs to the Fes family.</text>
</comment>
<feature type="domain" description="Enterochelin esterase N-terminal" evidence="5">
    <location>
        <begin position="53"/>
        <end position="163"/>
    </location>
</feature>
<dbReference type="GO" id="GO:0005975">
    <property type="term" value="P:carbohydrate metabolic process"/>
    <property type="evidence" value="ECO:0007669"/>
    <property type="project" value="UniProtKB-ARBA"/>
</dbReference>
<dbReference type="PANTHER" id="PTHR48098:SF3">
    <property type="entry name" value="IRON(III) ENTEROBACTIN ESTERASE"/>
    <property type="match status" value="1"/>
</dbReference>
<dbReference type="GO" id="GO:0006826">
    <property type="term" value="P:iron ion transport"/>
    <property type="evidence" value="ECO:0007669"/>
    <property type="project" value="InterPro"/>
</dbReference>
<dbReference type="Pfam" id="PF00756">
    <property type="entry name" value="Esterase"/>
    <property type="match status" value="1"/>
</dbReference>
<dbReference type="InterPro" id="IPR000801">
    <property type="entry name" value="Esterase-like"/>
</dbReference>
<dbReference type="AlphaFoldDB" id="A0A1H4T419"/>
<dbReference type="EMBL" id="FNSA01000003">
    <property type="protein sequence ID" value="SEC50914.1"/>
    <property type="molecule type" value="Genomic_DNA"/>
</dbReference>
<sequence>MTVHPAPSPDALRHCIVHEVEPLAVATVATLQSLGRPLLTDDPDDPTRVRALFTWRPAPGDPAGGAYLWVNRLTDKRHVARGMMRRRAASDLWFVELAVPRDVLATYRMLPLHAAGDAGTEEIPPPRELLRRARIDPHNAAALANSPFGSVLAGPDAPRIDVWTASPATTSTALDRTVDLAPAPLRYRLSVPSGAGAMDLVIAFDADVWLDRFRLPDVLAAAGRRCAVLGIDSPADPSERLRFLGAHDALFPAITEDALPAARMVTGPLGRVTIAGQSLGGLAALAFAARNPDLVDEVLAYSPSVWWRPGLTGLPSDVTERHGWIHDVVRGCPPGGFSIRLASGAFEEELTPGVRDLAASARAAGHDVEHTVYSGGHDEVQWATLLLTASLPEWLQPKSK</sequence>
<dbReference type="Proteomes" id="UP000182241">
    <property type="component" value="Unassembled WGS sequence"/>
</dbReference>
<dbReference type="OrthoDB" id="9775130at2"/>